<evidence type="ECO:0000313" key="3">
    <source>
        <dbReference type="Proteomes" id="UP000198623"/>
    </source>
</evidence>
<reference evidence="3" key="1">
    <citation type="submission" date="2016-10" db="EMBL/GenBank/DDBJ databases">
        <authorList>
            <person name="Varghese N."/>
            <person name="Submissions S."/>
        </authorList>
    </citation>
    <scope>NUCLEOTIDE SEQUENCE [LARGE SCALE GENOMIC DNA]</scope>
    <source>
        <strain evidence="3">CGMCC 1.10971</strain>
    </source>
</reference>
<dbReference type="InterPro" id="IPR047650">
    <property type="entry name" value="Transpos_IS110"/>
</dbReference>
<proteinExistence type="predicted"/>
<accession>A0A1I2TVT6</accession>
<dbReference type="RefSeq" id="WP_090728851.1">
    <property type="nucleotide sequence ID" value="NZ_FOOU01000010.1"/>
</dbReference>
<keyword evidence="1" id="KW-0175">Coiled coil</keyword>
<feature type="coiled-coil region" evidence="1">
    <location>
        <begin position="76"/>
        <end position="110"/>
    </location>
</feature>
<name>A0A1I2TVT6_9GAMM</name>
<dbReference type="OrthoDB" id="5289737at2"/>
<organism evidence="2 3">
    <name type="scientific">Neptunomonas qingdaonensis</name>
    <dbReference type="NCBI Taxonomy" id="1045558"/>
    <lineage>
        <taxon>Bacteria</taxon>
        <taxon>Pseudomonadati</taxon>
        <taxon>Pseudomonadota</taxon>
        <taxon>Gammaproteobacteria</taxon>
        <taxon>Oceanospirillales</taxon>
        <taxon>Oceanospirillaceae</taxon>
        <taxon>Neptunomonas</taxon>
    </lineage>
</organism>
<dbReference type="EMBL" id="FOOU01000010">
    <property type="protein sequence ID" value="SFG66431.1"/>
    <property type="molecule type" value="Genomic_DNA"/>
</dbReference>
<dbReference type="Proteomes" id="UP000198623">
    <property type="component" value="Unassembled WGS sequence"/>
</dbReference>
<dbReference type="STRING" id="1045558.SAMN05216175_110148"/>
<dbReference type="PANTHER" id="PTHR33055:SF3">
    <property type="entry name" value="PUTATIVE TRANSPOSASE FOR IS117-RELATED"/>
    <property type="match status" value="1"/>
</dbReference>
<evidence type="ECO:0000313" key="2">
    <source>
        <dbReference type="EMBL" id="SFG66431.1"/>
    </source>
</evidence>
<protein>
    <recommendedName>
        <fullName evidence="4">Transposase</fullName>
    </recommendedName>
</protein>
<keyword evidence="3" id="KW-1185">Reference proteome</keyword>
<gene>
    <name evidence="2" type="ORF">SAMN05216175_110148</name>
</gene>
<evidence type="ECO:0000256" key="1">
    <source>
        <dbReference type="SAM" id="Coils"/>
    </source>
</evidence>
<dbReference type="AlphaFoldDB" id="A0A1I2TVT6"/>
<evidence type="ECO:0008006" key="4">
    <source>
        <dbReference type="Google" id="ProtNLM"/>
    </source>
</evidence>
<sequence length="153" mass="17223">MRFVPSKSVAQQDIQSLHRIRSQAVAIGTAHANQIRGLLMENGLIIPQGISSIRKSIPLVLEDAGNKLTSMFRELLNNLYEEMVHLDARIKTQENTLESLCAQNEDCQRLLSIPGLGILAQQHWWPPLVISVHLKMAVNRLIRDLIKNNSVND</sequence>
<dbReference type="PANTHER" id="PTHR33055">
    <property type="entry name" value="TRANSPOSASE FOR INSERTION SEQUENCE ELEMENT IS1111A"/>
    <property type="match status" value="1"/>
</dbReference>